<dbReference type="GO" id="GO:0012505">
    <property type="term" value="C:endomembrane system"/>
    <property type="evidence" value="ECO:0007669"/>
    <property type="project" value="UniProtKB-SubCell"/>
</dbReference>
<dbReference type="GO" id="GO:0016020">
    <property type="term" value="C:membrane"/>
    <property type="evidence" value="ECO:0007669"/>
    <property type="project" value="UniProtKB-SubCell"/>
</dbReference>
<comment type="subcellular location">
    <subcellularLocation>
        <location evidence="1">Endomembrane system</location>
        <topology evidence="1">Multi-pass membrane protein</topology>
    </subcellularLocation>
    <subcellularLocation>
        <location evidence="11">Membrane</location>
        <topology evidence="11">Multi-pass membrane protein</topology>
    </subcellularLocation>
</comment>
<evidence type="ECO:0000256" key="11">
    <source>
        <dbReference type="RuleBase" id="RU000320"/>
    </source>
</evidence>
<evidence type="ECO:0000313" key="14">
    <source>
        <dbReference type="Proteomes" id="UP000252770"/>
    </source>
</evidence>
<evidence type="ECO:0000256" key="1">
    <source>
        <dbReference type="ARBA" id="ARBA00004127"/>
    </source>
</evidence>
<dbReference type="Pfam" id="PF00361">
    <property type="entry name" value="Proton_antipo_M"/>
    <property type="match status" value="1"/>
</dbReference>
<evidence type="ECO:0000256" key="9">
    <source>
        <dbReference type="ARBA" id="ARBA00023136"/>
    </source>
</evidence>
<accession>A0A367YQ12</accession>
<gene>
    <name evidence="13" type="ORF">DT076_19055</name>
</gene>
<keyword evidence="6" id="KW-0249">Electron transport</keyword>
<comment type="caution">
    <text evidence="13">The sequence shown here is derived from an EMBL/GenBank/DDBJ whole genome shotgun (WGS) entry which is preliminary data.</text>
</comment>
<evidence type="ECO:0000313" key="13">
    <source>
        <dbReference type="EMBL" id="RCK67908.1"/>
    </source>
</evidence>
<evidence type="ECO:0000256" key="2">
    <source>
        <dbReference type="ARBA" id="ARBA00022448"/>
    </source>
</evidence>
<evidence type="ECO:0000259" key="12">
    <source>
        <dbReference type="Pfam" id="PF00361"/>
    </source>
</evidence>
<keyword evidence="5" id="KW-1278">Translocase</keyword>
<keyword evidence="14" id="KW-1185">Reference proteome</keyword>
<dbReference type="InterPro" id="IPR050175">
    <property type="entry name" value="Complex_I_Subunit_2"/>
</dbReference>
<dbReference type="Proteomes" id="UP000252770">
    <property type="component" value="Unassembled WGS sequence"/>
</dbReference>
<evidence type="ECO:0000256" key="6">
    <source>
        <dbReference type="ARBA" id="ARBA00022982"/>
    </source>
</evidence>
<evidence type="ECO:0000256" key="4">
    <source>
        <dbReference type="ARBA" id="ARBA00022692"/>
    </source>
</evidence>
<dbReference type="InterPro" id="IPR001750">
    <property type="entry name" value="ND/Mrp_TM"/>
</dbReference>
<dbReference type="GO" id="GO:0008137">
    <property type="term" value="F:NADH dehydrogenase (ubiquinone) activity"/>
    <property type="evidence" value="ECO:0007669"/>
    <property type="project" value="UniProtKB-EC"/>
</dbReference>
<keyword evidence="8" id="KW-0520">NAD</keyword>
<protein>
    <recommendedName>
        <fullName evidence="12">NADH:quinone oxidoreductase/Mrp antiporter transmembrane domain-containing protein</fullName>
    </recommendedName>
</protein>
<comment type="catalytic activity">
    <reaction evidence="10">
        <text>a ubiquinone + NADH + 5 H(+)(in) = a ubiquinol + NAD(+) + 4 H(+)(out)</text>
        <dbReference type="Rhea" id="RHEA:29091"/>
        <dbReference type="Rhea" id="RHEA-COMP:9565"/>
        <dbReference type="Rhea" id="RHEA-COMP:9566"/>
        <dbReference type="ChEBI" id="CHEBI:15378"/>
        <dbReference type="ChEBI" id="CHEBI:16389"/>
        <dbReference type="ChEBI" id="CHEBI:17976"/>
        <dbReference type="ChEBI" id="CHEBI:57540"/>
        <dbReference type="ChEBI" id="CHEBI:57945"/>
        <dbReference type="EC" id="7.1.1.2"/>
    </reaction>
</comment>
<keyword evidence="3" id="KW-0679">Respiratory chain</keyword>
<dbReference type="PANTHER" id="PTHR46552">
    <property type="entry name" value="NADH-UBIQUINONE OXIDOREDUCTASE CHAIN 2"/>
    <property type="match status" value="1"/>
</dbReference>
<keyword evidence="7" id="KW-1133">Transmembrane helix</keyword>
<keyword evidence="4 11" id="KW-0812">Transmembrane</keyword>
<keyword evidence="2" id="KW-0813">Transport</keyword>
<sequence>MAPLILISYIIFKPLIITRIILSRLIGALGGLNQTSLRKLIAYSSINHLG</sequence>
<evidence type="ECO:0000256" key="3">
    <source>
        <dbReference type="ARBA" id="ARBA00022660"/>
    </source>
</evidence>
<proteinExistence type="predicted"/>
<evidence type="ECO:0000256" key="7">
    <source>
        <dbReference type="ARBA" id="ARBA00022989"/>
    </source>
</evidence>
<evidence type="ECO:0000256" key="5">
    <source>
        <dbReference type="ARBA" id="ARBA00022967"/>
    </source>
</evidence>
<evidence type="ECO:0000256" key="8">
    <source>
        <dbReference type="ARBA" id="ARBA00023027"/>
    </source>
</evidence>
<dbReference type="PANTHER" id="PTHR46552:SF1">
    <property type="entry name" value="NADH-UBIQUINONE OXIDOREDUCTASE CHAIN 2"/>
    <property type="match status" value="1"/>
</dbReference>
<dbReference type="EMBL" id="QOUI01000018">
    <property type="protein sequence ID" value="RCK67908.1"/>
    <property type="molecule type" value="Genomic_DNA"/>
</dbReference>
<evidence type="ECO:0000256" key="10">
    <source>
        <dbReference type="ARBA" id="ARBA00049551"/>
    </source>
</evidence>
<dbReference type="AlphaFoldDB" id="A0A367YQ12"/>
<reference evidence="13 14" key="1">
    <citation type="submission" date="2018-07" db="EMBL/GenBank/DDBJ databases">
        <title>Desertimonas flava gen. nov. sp. nov.</title>
        <authorList>
            <person name="Liu S."/>
        </authorList>
    </citation>
    <scope>NUCLEOTIDE SEQUENCE [LARGE SCALE GENOMIC DNA]</scope>
    <source>
        <strain evidence="13 14">16Sb5-5</strain>
    </source>
</reference>
<name>A0A367YQ12_9ACTN</name>
<keyword evidence="9" id="KW-0472">Membrane</keyword>
<organism evidence="13 14">
    <name type="scientific">Desertihabitans brevis</name>
    <dbReference type="NCBI Taxonomy" id="2268447"/>
    <lineage>
        <taxon>Bacteria</taxon>
        <taxon>Bacillati</taxon>
        <taxon>Actinomycetota</taxon>
        <taxon>Actinomycetes</taxon>
        <taxon>Propionibacteriales</taxon>
        <taxon>Propionibacteriaceae</taxon>
        <taxon>Desertihabitans</taxon>
    </lineage>
</organism>
<feature type="domain" description="NADH:quinone oxidoreductase/Mrp antiporter transmembrane" evidence="12">
    <location>
        <begin position="3"/>
        <end position="50"/>
    </location>
</feature>